<evidence type="ECO:0000256" key="7">
    <source>
        <dbReference type="SAM" id="MobiDB-lite"/>
    </source>
</evidence>
<dbReference type="PANTHER" id="PTHR12992:SF24">
    <property type="entry name" value="PEROXISOMAL COENZYME A DIPHOSPHATASE NUDT7"/>
    <property type="match status" value="1"/>
</dbReference>
<evidence type="ECO:0000256" key="1">
    <source>
        <dbReference type="ARBA" id="ARBA00001936"/>
    </source>
</evidence>
<keyword evidence="4" id="KW-0378">Hydrolase</keyword>
<dbReference type="GO" id="GO:0010945">
    <property type="term" value="F:coenzyme A diphosphatase activity"/>
    <property type="evidence" value="ECO:0007669"/>
    <property type="project" value="InterPro"/>
</dbReference>
<evidence type="ECO:0000313" key="8">
    <source>
        <dbReference type="EMBL" id="CEO46995.1"/>
    </source>
</evidence>
<keyword evidence="3" id="KW-0479">Metal-binding</keyword>
<protein>
    <recommendedName>
        <fullName evidence="9">Nudix hydrolase domain-containing protein</fullName>
    </recommendedName>
</protein>
<dbReference type="InterPro" id="IPR015797">
    <property type="entry name" value="NUDIX_hydrolase-like_dom_sf"/>
</dbReference>
<reference evidence="8" key="1">
    <citation type="submission" date="2015-01" db="EMBL/GenBank/DDBJ databases">
        <authorList>
            <person name="Durling Mikael"/>
        </authorList>
    </citation>
    <scope>NUCLEOTIDE SEQUENCE</scope>
</reference>
<organism evidence="8">
    <name type="scientific">Bionectria ochroleuca</name>
    <name type="common">Gliocladium roseum</name>
    <dbReference type="NCBI Taxonomy" id="29856"/>
    <lineage>
        <taxon>Eukaryota</taxon>
        <taxon>Fungi</taxon>
        <taxon>Dikarya</taxon>
        <taxon>Ascomycota</taxon>
        <taxon>Pezizomycotina</taxon>
        <taxon>Sordariomycetes</taxon>
        <taxon>Hypocreomycetidae</taxon>
        <taxon>Hypocreales</taxon>
        <taxon>Bionectriaceae</taxon>
        <taxon>Clonostachys</taxon>
    </lineage>
</organism>
<dbReference type="Gene3D" id="3.90.79.10">
    <property type="entry name" value="Nucleoside Triphosphate Pyrophosphohydrolase"/>
    <property type="match status" value="1"/>
</dbReference>
<dbReference type="EMBL" id="CDPU01000006">
    <property type="protein sequence ID" value="CEO46995.1"/>
    <property type="molecule type" value="Genomic_DNA"/>
</dbReference>
<accession>A0A0B7JWC7</accession>
<evidence type="ECO:0000256" key="4">
    <source>
        <dbReference type="ARBA" id="ARBA00022801"/>
    </source>
</evidence>
<gene>
    <name evidence="8" type="ORF">BN869_000003050_1</name>
</gene>
<sequence length="180" mass="19525">MSPEPTSTLDQGTEDPSTNIPTQIIGSSPTPEFIDTVREKIQDIVATEIDLGLPTEASLYYDASTMAPLSALSAAAIARLRAYRPPPFPFWDQLPARKRAAVLILLYADRWGDLRVVITMRAASLRSFSGHAALPGGKADSVDESPCALPILYLPLQRVGVSSVQPQLRRGSAHFHQTTD</sequence>
<evidence type="ECO:0000256" key="2">
    <source>
        <dbReference type="ARBA" id="ARBA00001946"/>
    </source>
</evidence>
<proteinExistence type="predicted"/>
<dbReference type="GO" id="GO:0046872">
    <property type="term" value="F:metal ion binding"/>
    <property type="evidence" value="ECO:0007669"/>
    <property type="project" value="UniProtKB-KW"/>
</dbReference>
<dbReference type="PANTHER" id="PTHR12992">
    <property type="entry name" value="NUDIX HYDROLASE"/>
    <property type="match status" value="1"/>
</dbReference>
<keyword evidence="5" id="KW-0460">Magnesium</keyword>
<comment type="cofactor">
    <cofactor evidence="2">
        <name>Mg(2+)</name>
        <dbReference type="ChEBI" id="CHEBI:18420"/>
    </cofactor>
</comment>
<dbReference type="InterPro" id="IPR045121">
    <property type="entry name" value="CoAse"/>
</dbReference>
<evidence type="ECO:0000256" key="3">
    <source>
        <dbReference type="ARBA" id="ARBA00022723"/>
    </source>
</evidence>
<evidence type="ECO:0000256" key="6">
    <source>
        <dbReference type="ARBA" id="ARBA00023211"/>
    </source>
</evidence>
<keyword evidence="6" id="KW-0464">Manganese</keyword>
<feature type="region of interest" description="Disordered" evidence="7">
    <location>
        <begin position="1"/>
        <end position="28"/>
    </location>
</feature>
<name>A0A0B7JWC7_BIOOC</name>
<comment type="cofactor">
    <cofactor evidence="1">
        <name>Mn(2+)</name>
        <dbReference type="ChEBI" id="CHEBI:29035"/>
    </cofactor>
</comment>
<evidence type="ECO:0008006" key="9">
    <source>
        <dbReference type="Google" id="ProtNLM"/>
    </source>
</evidence>
<dbReference type="SUPFAM" id="SSF55811">
    <property type="entry name" value="Nudix"/>
    <property type="match status" value="1"/>
</dbReference>
<evidence type="ECO:0000256" key="5">
    <source>
        <dbReference type="ARBA" id="ARBA00022842"/>
    </source>
</evidence>
<dbReference type="AlphaFoldDB" id="A0A0B7JWC7"/>
<dbReference type="GO" id="GO:0015938">
    <property type="term" value="P:coenzyme A catabolic process"/>
    <property type="evidence" value="ECO:0007669"/>
    <property type="project" value="TreeGrafter"/>
</dbReference>